<feature type="coiled-coil region" evidence="1">
    <location>
        <begin position="337"/>
        <end position="377"/>
    </location>
</feature>
<feature type="region of interest" description="Disordered" evidence="2">
    <location>
        <begin position="402"/>
        <end position="494"/>
    </location>
</feature>
<proteinExistence type="predicted"/>
<accession>A0A644XFA7</accession>
<sequence length="494" mass="56177">MRKGKNERVSLKEIRGFCSEKITGAMQELDAIGNASACENYVYHASINPALSDNLTPDQMLQAVDILERHLKLENHQRVIVSHEKEGREHYHIAWNRLDPETMTAVKMSHNYRAHEEAAREIERTFSLEHTQGRHTEGGPKPERGPKQWESDRGRRSGLDPNDISAEVSEVWKTTDNAEAFKAEIEARGYLLAVGKSRAFLLVDQNGDPHALARRAKVKGGEVKERFASFDRESLPSLEEARATLGERSAEADRQKELEKSFGVFQRAKLQKIVNDNEGFLDLSIAAQDQGFDLASNKYRHLVAVAESGFSYRVKPTAAQSAELKELQGEGLILPSLEAIREERKAAKAAKKAEREAARAEREARRAEYEKRKEKRAARLGSTLYDRGDMASQQQDALLHAKDREKAKGAAARAQQNETLQQEKAKAAQKDREERAKAAQAQKPQQRGEQTERKQRYSQSEIMQELFRKQFSLPKERKDNSPARSNDWDRERER</sequence>
<feature type="compositionally biased region" description="Basic and acidic residues" evidence="2">
    <location>
        <begin position="474"/>
        <end position="494"/>
    </location>
</feature>
<feature type="domain" description="MobA/VirD2-like nuclease" evidence="3">
    <location>
        <begin position="6"/>
        <end position="127"/>
    </location>
</feature>
<dbReference type="EMBL" id="VSSQ01002027">
    <property type="protein sequence ID" value="MPM12824.1"/>
    <property type="molecule type" value="Genomic_DNA"/>
</dbReference>
<reference evidence="4" key="1">
    <citation type="submission" date="2019-08" db="EMBL/GenBank/DDBJ databases">
        <authorList>
            <person name="Kucharzyk K."/>
            <person name="Murdoch R.W."/>
            <person name="Higgins S."/>
            <person name="Loffler F."/>
        </authorList>
    </citation>
    <scope>NUCLEOTIDE SEQUENCE</scope>
</reference>
<evidence type="ECO:0000259" key="3">
    <source>
        <dbReference type="Pfam" id="PF03432"/>
    </source>
</evidence>
<dbReference type="Pfam" id="PF03432">
    <property type="entry name" value="Relaxase"/>
    <property type="match status" value="1"/>
</dbReference>
<organism evidence="4">
    <name type="scientific">bioreactor metagenome</name>
    <dbReference type="NCBI Taxonomy" id="1076179"/>
    <lineage>
        <taxon>unclassified sequences</taxon>
        <taxon>metagenomes</taxon>
        <taxon>ecological metagenomes</taxon>
    </lineage>
</organism>
<keyword evidence="1" id="KW-0175">Coiled coil</keyword>
<protein>
    <recommendedName>
        <fullName evidence="3">MobA/VirD2-like nuclease domain-containing protein</fullName>
    </recommendedName>
</protein>
<dbReference type="AlphaFoldDB" id="A0A644XFA7"/>
<gene>
    <name evidence="4" type="ORF">SDC9_59178</name>
</gene>
<evidence type="ECO:0000313" key="4">
    <source>
        <dbReference type="EMBL" id="MPM12824.1"/>
    </source>
</evidence>
<evidence type="ECO:0000256" key="1">
    <source>
        <dbReference type="SAM" id="Coils"/>
    </source>
</evidence>
<feature type="region of interest" description="Disordered" evidence="2">
    <location>
        <begin position="127"/>
        <end position="166"/>
    </location>
</feature>
<feature type="compositionally biased region" description="Basic and acidic residues" evidence="2">
    <location>
        <begin position="127"/>
        <end position="158"/>
    </location>
</feature>
<dbReference type="InterPro" id="IPR005094">
    <property type="entry name" value="Endonuclease_MobA/VirD2"/>
</dbReference>
<evidence type="ECO:0000256" key="2">
    <source>
        <dbReference type="SAM" id="MobiDB-lite"/>
    </source>
</evidence>
<comment type="caution">
    <text evidence="4">The sequence shown here is derived from an EMBL/GenBank/DDBJ whole genome shotgun (WGS) entry which is preliminary data.</text>
</comment>
<feature type="compositionally biased region" description="Basic and acidic residues" evidence="2">
    <location>
        <begin position="421"/>
        <end position="437"/>
    </location>
</feature>
<name>A0A644XFA7_9ZZZZ</name>